<dbReference type="Proteomes" id="UP000321954">
    <property type="component" value="Chromosome"/>
</dbReference>
<evidence type="ECO:0000313" key="5">
    <source>
        <dbReference type="EMBL" id="QED36448.1"/>
    </source>
</evidence>
<dbReference type="InterPro" id="IPR029000">
    <property type="entry name" value="Cyclophilin-like_dom_sf"/>
</dbReference>
<proteinExistence type="predicted"/>
<keyword evidence="6" id="KW-1185">Reference proteome</keyword>
<dbReference type="AlphaFoldDB" id="A0A5B8YH55"/>
<feature type="domain" description="Carboxyltransferase" evidence="4">
    <location>
        <begin position="26"/>
        <end position="285"/>
    </location>
</feature>
<protein>
    <submittedName>
        <fullName evidence="5">Biotin-dependent carboxyltransferase family protein</fullName>
    </submittedName>
</protein>
<dbReference type="OrthoDB" id="9782422at2"/>
<dbReference type="Pfam" id="PF02626">
    <property type="entry name" value="CT_A_B"/>
    <property type="match status" value="1"/>
</dbReference>
<evidence type="ECO:0000256" key="2">
    <source>
        <dbReference type="ARBA" id="ARBA00022801"/>
    </source>
</evidence>
<dbReference type="GO" id="GO:0016787">
    <property type="term" value="F:hydrolase activity"/>
    <property type="evidence" value="ECO:0007669"/>
    <property type="project" value="UniProtKB-KW"/>
</dbReference>
<dbReference type="InterPro" id="IPR052708">
    <property type="entry name" value="PxpC"/>
</dbReference>
<keyword evidence="3" id="KW-0067">ATP-binding</keyword>
<dbReference type="RefSeq" id="WP_146830267.1">
    <property type="nucleotide sequence ID" value="NZ_CP042476.1"/>
</dbReference>
<dbReference type="Gene3D" id="2.40.100.10">
    <property type="entry name" value="Cyclophilin-like"/>
    <property type="match status" value="1"/>
</dbReference>
<dbReference type="SMART" id="SM00797">
    <property type="entry name" value="AHS2"/>
    <property type="match status" value="1"/>
</dbReference>
<keyword evidence="1" id="KW-0547">Nucleotide-binding</keyword>
<organism evidence="5 6">
    <name type="scientific">Antarcticibacterium arcticum</name>
    <dbReference type="NCBI Taxonomy" id="2585771"/>
    <lineage>
        <taxon>Bacteria</taxon>
        <taxon>Pseudomonadati</taxon>
        <taxon>Bacteroidota</taxon>
        <taxon>Flavobacteriia</taxon>
        <taxon>Flavobacteriales</taxon>
        <taxon>Flavobacteriaceae</taxon>
        <taxon>Antarcticibacterium</taxon>
    </lineage>
</organism>
<dbReference type="GO" id="GO:0005524">
    <property type="term" value="F:ATP binding"/>
    <property type="evidence" value="ECO:0007669"/>
    <property type="project" value="UniProtKB-KW"/>
</dbReference>
<evidence type="ECO:0000259" key="4">
    <source>
        <dbReference type="SMART" id="SM00797"/>
    </source>
</evidence>
<dbReference type="GO" id="GO:0016740">
    <property type="term" value="F:transferase activity"/>
    <property type="evidence" value="ECO:0007669"/>
    <property type="project" value="UniProtKB-KW"/>
</dbReference>
<name>A0A5B8YH55_9FLAO</name>
<keyword evidence="2" id="KW-0378">Hydrolase</keyword>
<gene>
    <name evidence="5" type="ORF">FK178_01360</name>
</gene>
<dbReference type="InterPro" id="IPR003778">
    <property type="entry name" value="CT_A_B"/>
</dbReference>
<accession>A0A5B8YH55</accession>
<evidence type="ECO:0000256" key="3">
    <source>
        <dbReference type="ARBA" id="ARBA00022840"/>
    </source>
</evidence>
<keyword evidence="5" id="KW-0808">Transferase</keyword>
<reference evidence="5 6" key="1">
    <citation type="submission" date="2019-08" db="EMBL/GenBank/DDBJ databases">
        <title>Antarcticibacterium arcticum sp. nov., a bacterium isolated from marine sediment of the Canadian Beaufort Sea.</title>
        <authorList>
            <person name="Lee Y.M."/>
            <person name="Baek K."/>
            <person name="Lee D.-H."/>
            <person name="Shin S.C."/>
            <person name="Jin Y.K."/>
            <person name="Park Y."/>
        </authorList>
    </citation>
    <scope>NUCLEOTIDE SEQUENCE [LARGE SCALE GENOMIC DNA]</scope>
    <source>
        <strain evidence="5 6">PAMC 28998</strain>
    </source>
</reference>
<dbReference type="PANTHER" id="PTHR43309:SF5">
    <property type="entry name" value="5-OXOPROLINASE SUBUNIT C"/>
    <property type="match status" value="1"/>
</dbReference>
<sequence length="286" mass="32136">MKAEIEVLQPGLFSTIQDEGRFGFMKYGVPMSGPMDFYSFHLANLILNNNPGSAVMEITQMGPVLKFLNSGYFVITGADLKPEINKKEIRNYIPYFFQGGDQLRFGGRQNGCRCYLAVSGGFKTQQVFRSQSWYEGITDYFHLEKGMRLQTNGSVSIPSGNASVKYETLHFNKEEINVFPGPEYDQLPELLKTDILSRKFRIDKENNRMAVQLEEIVPNSLKPILTGPVIPGTVQLTPSGKLIILMRDCQTTGGYPRVLQLSENGMNRLAQKVQGNSITFQLSPLQ</sequence>
<dbReference type="PANTHER" id="PTHR43309">
    <property type="entry name" value="5-OXOPROLINASE SUBUNIT C"/>
    <property type="match status" value="1"/>
</dbReference>
<dbReference type="KEGG" id="anp:FK178_01360"/>
<evidence type="ECO:0000313" key="6">
    <source>
        <dbReference type="Proteomes" id="UP000321954"/>
    </source>
</evidence>
<evidence type="ECO:0000256" key="1">
    <source>
        <dbReference type="ARBA" id="ARBA00022741"/>
    </source>
</evidence>
<dbReference type="EMBL" id="CP042476">
    <property type="protein sequence ID" value="QED36448.1"/>
    <property type="molecule type" value="Genomic_DNA"/>
</dbReference>